<name>A0A1I7X0L1_HETBA</name>
<accession>A0A1I7X0L1</accession>
<organism evidence="1 2">
    <name type="scientific">Heterorhabditis bacteriophora</name>
    <name type="common">Entomopathogenic nematode worm</name>
    <dbReference type="NCBI Taxonomy" id="37862"/>
    <lineage>
        <taxon>Eukaryota</taxon>
        <taxon>Metazoa</taxon>
        <taxon>Ecdysozoa</taxon>
        <taxon>Nematoda</taxon>
        <taxon>Chromadorea</taxon>
        <taxon>Rhabditida</taxon>
        <taxon>Rhabditina</taxon>
        <taxon>Rhabditomorpha</taxon>
        <taxon>Strongyloidea</taxon>
        <taxon>Heterorhabditidae</taxon>
        <taxon>Heterorhabditis</taxon>
    </lineage>
</organism>
<proteinExistence type="predicted"/>
<evidence type="ECO:0000313" key="2">
    <source>
        <dbReference type="WBParaSite" id="Hba_10932"/>
    </source>
</evidence>
<sequence length="112" mass="12375">MLFSESLCGTHFPSFPSFVILCNRLETVALSTASYSASSSWVCDGLSSNNDFKASVFAVRGVPECCRSLTSKSPALKRRNRYLQVLWDKTPSSSTDHIDLHASAVFFPCWNS</sequence>
<dbReference type="AlphaFoldDB" id="A0A1I7X0L1"/>
<protein>
    <submittedName>
        <fullName evidence="2">Secreted protein</fullName>
    </submittedName>
</protein>
<dbReference type="Proteomes" id="UP000095283">
    <property type="component" value="Unplaced"/>
</dbReference>
<reference evidence="2" key="1">
    <citation type="submission" date="2016-11" db="UniProtKB">
        <authorList>
            <consortium name="WormBaseParasite"/>
        </authorList>
    </citation>
    <scope>IDENTIFICATION</scope>
</reference>
<dbReference type="WBParaSite" id="Hba_10932">
    <property type="protein sequence ID" value="Hba_10932"/>
    <property type="gene ID" value="Hba_10932"/>
</dbReference>
<keyword evidence="1" id="KW-1185">Reference proteome</keyword>
<evidence type="ECO:0000313" key="1">
    <source>
        <dbReference type="Proteomes" id="UP000095283"/>
    </source>
</evidence>